<sequence length="80" mass="8552">MISASKSFCLRSSRRLSHAIQSVPIAAHADTTSASHSIADGSFMRADNWSIAQAMPFVSQSMREKRTPAVGKPMIDGGAM</sequence>
<comment type="caution">
    <text evidence="2">The sequence shown here is derived from an EMBL/GenBank/DDBJ whole genome shotgun (WGS) entry which is preliminary data.</text>
</comment>
<protein>
    <submittedName>
        <fullName evidence="2">Uncharacterized protein</fullName>
    </submittedName>
</protein>
<keyword evidence="3" id="KW-1185">Reference proteome</keyword>
<reference evidence="2 3" key="1">
    <citation type="journal article" date="2017" name="New Microbes New Infect">
        <title>Genome sequence of 'Leucobacter massiliensis' sp. nov. isolated from human pharynx after travel to the 2014 Hajj.</title>
        <authorList>
            <person name="Leangapichart T."/>
            <person name="Gautret P."/>
            <person name="Nguyen T.T."/>
            <person name="Armstrong N."/>
            <person name="Rolain J.M."/>
        </authorList>
    </citation>
    <scope>NUCLEOTIDE SEQUENCE [LARGE SCALE GENOMIC DNA]</scope>
    <source>
        <strain evidence="2 3">122RC15</strain>
    </source>
</reference>
<dbReference type="Proteomes" id="UP000238650">
    <property type="component" value="Unassembled WGS sequence"/>
</dbReference>
<evidence type="ECO:0000313" key="2">
    <source>
        <dbReference type="EMBL" id="PRI10936.1"/>
    </source>
</evidence>
<feature type="region of interest" description="Disordered" evidence="1">
    <location>
        <begin position="60"/>
        <end position="80"/>
    </location>
</feature>
<proteinExistence type="predicted"/>
<evidence type="ECO:0000256" key="1">
    <source>
        <dbReference type="SAM" id="MobiDB-lite"/>
    </source>
</evidence>
<dbReference type="AlphaFoldDB" id="A0A2S9QMW6"/>
<evidence type="ECO:0000313" key="3">
    <source>
        <dbReference type="Proteomes" id="UP000238650"/>
    </source>
</evidence>
<name>A0A2S9QMW6_9MICO</name>
<organism evidence="2 3">
    <name type="scientific">Leucobacter massiliensis</name>
    <dbReference type="NCBI Taxonomy" id="1686285"/>
    <lineage>
        <taxon>Bacteria</taxon>
        <taxon>Bacillati</taxon>
        <taxon>Actinomycetota</taxon>
        <taxon>Actinomycetes</taxon>
        <taxon>Micrococcales</taxon>
        <taxon>Microbacteriaceae</taxon>
        <taxon>Leucobacter</taxon>
    </lineage>
</organism>
<gene>
    <name evidence="2" type="ORF">B4915_08615</name>
</gene>
<accession>A0A2S9QMW6</accession>
<dbReference type="EMBL" id="MWZD01000017">
    <property type="protein sequence ID" value="PRI10936.1"/>
    <property type="molecule type" value="Genomic_DNA"/>
</dbReference>